<dbReference type="InterPro" id="IPR025262">
    <property type="entry name" value="QseG"/>
</dbReference>
<proteinExistence type="predicted"/>
<dbReference type="STRING" id="569.A6V27_11545"/>
<dbReference type="Proteomes" id="UP000094844">
    <property type="component" value="Unassembled WGS sequence"/>
</dbReference>
<sequence>MNKWSVRALFNEHLFDADGSCRKASALRPLTLLGAVLLVPFLLTGCAKNGVGNPVAHAVQAIIPDSKVVDYQTASCDTIWLNDDKDAVDNGLYWLRAMDCADRLSGQDARLQARSLGSENWQRVFKQSLLVGSAEPTVAERRQIIDRLNSYRSEFPASVRPLIQIWREKQMLTINLLDEKARFQKLQASSDSQLDALRETQGRLQFQLDDTTRKLENLTDIERQLSSRKQISGEMPDPAAKDDTPDAGKPENKAPADNTAKPVTEPEKTEAH</sequence>
<gene>
    <name evidence="2" type="ORF">BN1044_03446</name>
</gene>
<dbReference type="RefSeq" id="WP_072309709.1">
    <property type="nucleotide sequence ID" value="NZ_FMIQ01000062.1"/>
</dbReference>
<name>A0A1C6Z4U6_HAFAL</name>
<accession>A0A1C6Z4U6</accession>
<evidence type="ECO:0000256" key="1">
    <source>
        <dbReference type="SAM" id="MobiDB-lite"/>
    </source>
</evidence>
<dbReference type="AlphaFoldDB" id="A0A1C6Z4U6"/>
<keyword evidence="2" id="KW-0449">Lipoprotein</keyword>
<dbReference type="EMBL" id="FMIQ01000062">
    <property type="protein sequence ID" value="SCM53949.1"/>
    <property type="molecule type" value="Genomic_DNA"/>
</dbReference>
<evidence type="ECO:0000313" key="2">
    <source>
        <dbReference type="EMBL" id="SCM53949.1"/>
    </source>
</evidence>
<evidence type="ECO:0000313" key="3">
    <source>
        <dbReference type="Proteomes" id="UP000094844"/>
    </source>
</evidence>
<feature type="compositionally biased region" description="Basic and acidic residues" evidence="1">
    <location>
        <begin position="239"/>
        <end position="254"/>
    </location>
</feature>
<feature type="region of interest" description="Disordered" evidence="1">
    <location>
        <begin position="223"/>
        <end position="272"/>
    </location>
</feature>
<dbReference type="NCBIfam" id="NF007997">
    <property type="entry name" value="PRK10722.1"/>
    <property type="match status" value="1"/>
</dbReference>
<dbReference type="Pfam" id="PF13942">
    <property type="entry name" value="Lipoprotein_20"/>
    <property type="match status" value="1"/>
</dbReference>
<protein>
    <submittedName>
        <fullName evidence="2">YfhG lipoprotein</fullName>
    </submittedName>
</protein>
<dbReference type="OrthoDB" id="6485482at2"/>
<reference evidence="2 3" key="1">
    <citation type="submission" date="2016-09" db="EMBL/GenBank/DDBJ databases">
        <authorList>
            <person name="Capua I."/>
            <person name="De Benedictis P."/>
            <person name="Joannis T."/>
            <person name="Lombin L.H."/>
            <person name="Cattoli G."/>
        </authorList>
    </citation>
    <scope>NUCLEOTIDE SEQUENCE [LARGE SCALE GENOMIC DNA]</scope>
    <source>
        <strain evidence="2 3">GB001</strain>
    </source>
</reference>
<organism evidence="2 3">
    <name type="scientific">Hafnia alvei</name>
    <dbReference type="NCBI Taxonomy" id="569"/>
    <lineage>
        <taxon>Bacteria</taxon>
        <taxon>Pseudomonadati</taxon>
        <taxon>Pseudomonadota</taxon>
        <taxon>Gammaproteobacteria</taxon>
        <taxon>Enterobacterales</taxon>
        <taxon>Hafniaceae</taxon>
        <taxon>Hafnia</taxon>
    </lineage>
</organism>